<evidence type="ECO:0000313" key="1">
    <source>
        <dbReference type="EMBL" id="KAF9611088.1"/>
    </source>
</evidence>
<reference evidence="1 2" key="1">
    <citation type="submission" date="2020-10" db="EMBL/GenBank/DDBJ databases">
        <title>The Coptis chinensis genome and diversification of protoberbering-type alkaloids.</title>
        <authorList>
            <person name="Wang B."/>
            <person name="Shu S."/>
            <person name="Song C."/>
            <person name="Liu Y."/>
        </authorList>
    </citation>
    <scope>NUCLEOTIDE SEQUENCE [LARGE SCALE GENOMIC DNA]</scope>
    <source>
        <strain evidence="1">HL-2020</strain>
        <tissue evidence="1">Leaf</tissue>
    </source>
</reference>
<accession>A0A835I6W0</accession>
<keyword evidence="2" id="KW-1185">Reference proteome</keyword>
<dbReference type="AlphaFoldDB" id="A0A835I6W0"/>
<name>A0A835I6W0_9MAGN</name>
<gene>
    <name evidence="1" type="ORF">IFM89_026972</name>
</gene>
<evidence type="ECO:0000313" key="2">
    <source>
        <dbReference type="Proteomes" id="UP000631114"/>
    </source>
</evidence>
<proteinExistence type="predicted"/>
<dbReference type="EMBL" id="JADFTS010000004">
    <property type="protein sequence ID" value="KAF9611088.1"/>
    <property type="molecule type" value="Genomic_DNA"/>
</dbReference>
<comment type="caution">
    <text evidence="1">The sequence shown here is derived from an EMBL/GenBank/DDBJ whole genome shotgun (WGS) entry which is preliminary data.</text>
</comment>
<sequence length="153" mass="17556">MGAIQNRSTILKKLWQAAIIGGMVSLWLHRNKVHFEDCNNILNFCQSYVRRQLICAGHLSKDYMRIQDIEALGGYSGPVGMIKPRSNWRCDPHNTFDSNATIDYIVVSFDSDEFWDLYRSHFHHLMVQGDLRICLYSPTSCASDKMGAVTHDE</sequence>
<organism evidence="1 2">
    <name type="scientific">Coptis chinensis</name>
    <dbReference type="NCBI Taxonomy" id="261450"/>
    <lineage>
        <taxon>Eukaryota</taxon>
        <taxon>Viridiplantae</taxon>
        <taxon>Streptophyta</taxon>
        <taxon>Embryophyta</taxon>
        <taxon>Tracheophyta</taxon>
        <taxon>Spermatophyta</taxon>
        <taxon>Magnoliopsida</taxon>
        <taxon>Ranunculales</taxon>
        <taxon>Ranunculaceae</taxon>
        <taxon>Coptidoideae</taxon>
        <taxon>Coptis</taxon>
    </lineage>
</organism>
<protein>
    <submittedName>
        <fullName evidence="1">Uncharacterized protein</fullName>
    </submittedName>
</protein>
<dbReference type="Proteomes" id="UP000631114">
    <property type="component" value="Unassembled WGS sequence"/>
</dbReference>